<dbReference type="EMBL" id="DVFI01000112">
    <property type="protein sequence ID" value="HIQ63528.1"/>
    <property type="molecule type" value="Genomic_DNA"/>
</dbReference>
<sequence length="234" mass="25057">MYRRVALKLSGEALGENGILFDFDKIRRVAQVLKTLAESGVQVAVVIGAGNIWRGRRGPSLGMNAVNADNMGMLGTAINCIVMQDALEQMGVDARTMSPVEMLRFAEPYTTRDAVRHLEAGRVVLFACGSGNPFFSTDTAVALRAVEIGADAILLAKNIDGVYDDDPNVNPQAQFLPEVTYAEAQARGLKVVDAAALAICRENHVPAVRVFALDDPENILRVAAGEPLGTVVHP</sequence>
<dbReference type="InterPro" id="IPR001048">
    <property type="entry name" value="Asp/Glu/Uridylate_kinase"/>
</dbReference>
<dbReference type="CDD" id="cd04254">
    <property type="entry name" value="AAK_UMPK-PyrH-Ec"/>
    <property type="match status" value="1"/>
</dbReference>
<dbReference type="Proteomes" id="UP000886819">
    <property type="component" value="Unassembled WGS sequence"/>
</dbReference>
<comment type="catalytic activity">
    <reaction evidence="10 11">
        <text>UMP + ATP = UDP + ADP</text>
        <dbReference type="Rhea" id="RHEA:24400"/>
        <dbReference type="ChEBI" id="CHEBI:30616"/>
        <dbReference type="ChEBI" id="CHEBI:57865"/>
        <dbReference type="ChEBI" id="CHEBI:58223"/>
        <dbReference type="ChEBI" id="CHEBI:456216"/>
        <dbReference type="EC" id="2.7.4.22"/>
    </reaction>
</comment>
<evidence type="ECO:0000256" key="8">
    <source>
        <dbReference type="ARBA" id="ARBA00022840"/>
    </source>
</evidence>
<dbReference type="InterPro" id="IPR036393">
    <property type="entry name" value="AceGlu_kinase-like_sf"/>
</dbReference>
<evidence type="ECO:0000256" key="5">
    <source>
        <dbReference type="ARBA" id="ARBA00022679"/>
    </source>
</evidence>
<proteinExistence type="inferred from homology"/>
<dbReference type="GO" id="GO:0005737">
    <property type="term" value="C:cytoplasm"/>
    <property type="evidence" value="ECO:0007669"/>
    <property type="project" value="UniProtKB-SubCell"/>
</dbReference>
<evidence type="ECO:0000259" key="12">
    <source>
        <dbReference type="Pfam" id="PF00696"/>
    </source>
</evidence>
<evidence type="ECO:0000256" key="6">
    <source>
        <dbReference type="ARBA" id="ARBA00022741"/>
    </source>
</evidence>
<dbReference type="GO" id="GO:0033862">
    <property type="term" value="F:UMP kinase activity"/>
    <property type="evidence" value="ECO:0007669"/>
    <property type="project" value="UniProtKB-EC"/>
</dbReference>
<comment type="pathway">
    <text evidence="2 11">Pyrimidine metabolism; CTP biosynthesis via de novo pathway; UDP from UMP (UMPK route): step 1/1.</text>
</comment>
<dbReference type="NCBIfam" id="TIGR02075">
    <property type="entry name" value="pyrH_bact"/>
    <property type="match status" value="1"/>
</dbReference>
<feature type="binding site" evidence="11">
    <location>
        <position position="54"/>
    </location>
    <ligand>
        <name>ATP</name>
        <dbReference type="ChEBI" id="CHEBI:30616"/>
    </ligand>
</feature>
<evidence type="ECO:0000256" key="4">
    <source>
        <dbReference type="ARBA" id="ARBA00022490"/>
    </source>
</evidence>
<evidence type="ECO:0000256" key="1">
    <source>
        <dbReference type="ARBA" id="ARBA00004496"/>
    </source>
</evidence>
<evidence type="ECO:0000256" key="11">
    <source>
        <dbReference type="HAMAP-Rule" id="MF_01220"/>
    </source>
</evidence>
<comment type="caution">
    <text evidence="13">The sequence shown here is derived from an EMBL/GenBank/DDBJ whole genome shotgun (WGS) entry which is preliminary data.</text>
</comment>
<reference evidence="13" key="1">
    <citation type="submission" date="2020-10" db="EMBL/GenBank/DDBJ databases">
        <authorList>
            <person name="Gilroy R."/>
        </authorList>
    </citation>
    <scope>NUCLEOTIDE SEQUENCE</scope>
    <source>
        <strain evidence="13">ChiHile30-977</strain>
    </source>
</reference>
<dbReference type="PANTHER" id="PTHR42833">
    <property type="entry name" value="URIDYLATE KINASE"/>
    <property type="match status" value="1"/>
</dbReference>
<dbReference type="InterPro" id="IPR015963">
    <property type="entry name" value="Uridylate_kinase_bac"/>
</dbReference>
<keyword evidence="7 11" id="KW-0418">Kinase</keyword>
<dbReference type="AlphaFoldDB" id="A0A9D1CJM0"/>
<evidence type="ECO:0000256" key="3">
    <source>
        <dbReference type="ARBA" id="ARBA00007614"/>
    </source>
</evidence>
<dbReference type="GO" id="GO:0005524">
    <property type="term" value="F:ATP binding"/>
    <property type="evidence" value="ECO:0007669"/>
    <property type="project" value="UniProtKB-KW"/>
</dbReference>
<keyword evidence="6 11" id="KW-0547">Nucleotide-binding</keyword>
<organism evidence="13 14">
    <name type="scientific">Candidatus Avichristensenella intestinipullorum</name>
    <dbReference type="NCBI Taxonomy" id="2840693"/>
    <lineage>
        <taxon>Bacteria</taxon>
        <taxon>Bacillati</taxon>
        <taxon>Bacillota</taxon>
        <taxon>Clostridia</taxon>
        <taxon>Candidatus Avichristensenella</taxon>
    </lineage>
</organism>
<dbReference type="Pfam" id="PF00696">
    <property type="entry name" value="AA_kinase"/>
    <property type="match status" value="1"/>
</dbReference>
<comment type="activity regulation">
    <text evidence="11">Inhibited by UTP.</text>
</comment>
<feature type="binding site" evidence="11">
    <location>
        <begin position="130"/>
        <end position="137"/>
    </location>
    <ligand>
        <name>UMP</name>
        <dbReference type="ChEBI" id="CHEBI:57865"/>
    </ligand>
</feature>
<dbReference type="PANTHER" id="PTHR42833:SF4">
    <property type="entry name" value="URIDYLATE KINASE PUMPKIN, CHLOROPLASTIC"/>
    <property type="match status" value="1"/>
</dbReference>
<dbReference type="InterPro" id="IPR011817">
    <property type="entry name" value="Uridylate_kinase"/>
</dbReference>
<reference evidence="13" key="2">
    <citation type="journal article" date="2021" name="PeerJ">
        <title>Extensive microbial diversity within the chicken gut microbiome revealed by metagenomics and culture.</title>
        <authorList>
            <person name="Gilroy R."/>
            <person name="Ravi A."/>
            <person name="Getino M."/>
            <person name="Pursley I."/>
            <person name="Horton D.L."/>
            <person name="Alikhan N.F."/>
            <person name="Baker D."/>
            <person name="Gharbi K."/>
            <person name="Hall N."/>
            <person name="Watson M."/>
            <person name="Adriaenssens E.M."/>
            <person name="Foster-Nyarko E."/>
            <person name="Jarju S."/>
            <person name="Secka A."/>
            <person name="Antonio M."/>
            <person name="Oren A."/>
            <person name="Chaudhuri R.R."/>
            <person name="La Ragione R."/>
            <person name="Hildebrand F."/>
            <person name="Pallen M.J."/>
        </authorList>
    </citation>
    <scope>NUCLEOTIDE SEQUENCE</scope>
    <source>
        <strain evidence="13">ChiHile30-977</strain>
    </source>
</reference>
<feature type="binding site" evidence="11">
    <location>
        <begin position="8"/>
        <end position="11"/>
    </location>
    <ligand>
        <name>ATP</name>
        <dbReference type="ChEBI" id="CHEBI:30616"/>
    </ligand>
</feature>
<dbReference type="GO" id="GO:0044210">
    <property type="term" value="P:'de novo' CTP biosynthetic process"/>
    <property type="evidence" value="ECO:0007669"/>
    <property type="project" value="UniProtKB-UniRule"/>
</dbReference>
<accession>A0A9D1CJM0</accession>
<comment type="subunit">
    <text evidence="11">Homohexamer.</text>
</comment>
<comment type="function">
    <text evidence="11">Catalyzes the reversible phosphorylation of UMP to UDP.</text>
</comment>
<evidence type="ECO:0000313" key="13">
    <source>
        <dbReference type="EMBL" id="HIQ63528.1"/>
    </source>
</evidence>
<name>A0A9D1CJM0_9FIRM</name>
<evidence type="ECO:0000256" key="7">
    <source>
        <dbReference type="ARBA" id="ARBA00022777"/>
    </source>
</evidence>
<protein>
    <recommendedName>
        <fullName evidence="11">Uridylate kinase</fullName>
        <shortName evidence="11">UK</shortName>
        <ecNumber evidence="11">2.7.4.22</ecNumber>
    </recommendedName>
    <alternativeName>
        <fullName evidence="11">Uridine monophosphate kinase</fullName>
        <shortName evidence="11">UMP kinase</shortName>
        <shortName evidence="11">UMPK</shortName>
    </alternativeName>
</protein>
<keyword evidence="9 11" id="KW-0665">Pyrimidine biosynthesis</keyword>
<evidence type="ECO:0000313" key="14">
    <source>
        <dbReference type="Proteomes" id="UP000886819"/>
    </source>
</evidence>
<evidence type="ECO:0000256" key="2">
    <source>
        <dbReference type="ARBA" id="ARBA00004791"/>
    </source>
</evidence>
<dbReference type="HAMAP" id="MF_01220_B">
    <property type="entry name" value="PyrH_B"/>
    <property type="match status" value="1"/>
</dbReference>
<dbReference type="FunFam" id="3.40.1160.10:FF:000001">
    <property type="entry name" value="Uridylate kinase"/>
    <property type="match status" value="1"/>
</dbReference>
<feature type="binding site" evidence="11">
    <location>
        <position position="163"/>
    </location>
    <ligand>
        <name>ATP</name>
        <dbReference type="ChEBI" id="CHEBI:30616"/>
    </ligand>
</feature>
<comment type="caution">
    <text evidence="11">Lacks conserved residue(s) required for the propagation of feature annotation.</text>
</comment>
<dbReference type="SUPFAM" id="SSF53633">
    <property type="entry name" value="Carbamate kinase-like"/>
    <property type="match status" value="1"/>
</dbReference>
<keyword evidence="4 11" id="KW-0963">Cytoplasm</keyword>
<evidence type="ECO:0000256" key="10">
    <source>
        <dbReference type="ARBA" id="ARBA00047767"/>
    </source>
</evidence>
<feature type="binding site" evidence="11">
    <location>
        <position position="166"/>
    </location>
    <ligand>
        <name>ATP</name>
        <dbReference type="ChEBI" id="CHEBI:30616"/>
    </ligand>
</feature>
<feature type="domain" description="Aspartate/glutamate/uridylate kinase" evidence="12">
    <location>
        <begin position="4"/>
        <end position="207"/>
    </location>
</feature>
<gene>
    <name evidence="11" type="primary">pyrH</name>
    <name evidence="13" type="ORF">IAA66_08110</name>
</gene>
<comment type="subcellular location">
    <subcellularLocation>
        <location evidence="1 11">Cytoplasm</location>
    </subcellularLocation>
</comment>
<feature type="binding site" evidence="11">
    <location>
        <position position="158"/>
    </location>
    <ligand>
        <name>ATP</name>
        <dbReference type="ChEBI" id="CHEBI:30616"/>
    </ligand>
</feature>
<keyword evidence="5 11" id="KW-0808">Transferase</keyword>
<feature type="binding site" evidence="11">
    <location>
        <position position="69"/>
    </location>
    <ligand>
        <name>UMP</name>
        <dbReference type="ChEBI" id="CHEBI:57865"/>
    </ligand>
</feature>
<dbReference type="PIRSF" id="PIRSF005650">
    <property type="entry name" value="Uridylate_kin"/>
    <property type="match status" value="1"/>
</dbReference>
<feature type="binding site" evidence="11">
    <location>
        <position position="50"/>
    </location>
    <ligand>
        <name>ATP</name>
        <dbReference type="ChEBI" id="CHEBI:30616"/>
    </ligand>
</feature>
<dbReference type="GO" id="GO:0006225">
    <property type="term" value="P:UDP biosynthetic process"/>
    <property type="evidence" value="ECO:0007669"/>
    <property type="project" value="TreeGrafter"/>
</dbReference>
<dbReference type="EC" id="2.7.4.22" evidence="11"/>
<comment type="similarity">
    <text evidence="3 11">Belongs to the UMP kinase family.</text>
</comment>
<evidence type="ECO:0000256" key="9">
    <source>
        <dbReference type="ARBA" id="ARBA00022975"/>
    </source>
</evidence>
<dbReference type="Gene3D" id="3.40.1160.10">
    <property type="entry name" value="Acetylglutamate kinase-like"/>
    <property type="match status" value="1"/>
</dbReference>
<keyword evidence="8 11" id="KW-0067">ATP-binding</keyword>